<dbReference type="GO" id="GO:0016853">
    <property type="term" value="F:isomerase activity"/>
    <property type="evidence" value="ECO:0007669"/>
    <property type="project" value="UniProtKB-KW"/>
</dbReference>
<reference evidence="2 3" key="1">
    <citation type="journal article" date="2018" name="Front. Microbiol.">
        <title>Hydrolytic Capabilities as a Key to Environmental Success: Chitinolytic and Cellulolytic Acidobacteria From Acidic Sub-arctic Soils and Boreal Peatlands.</title>
        <authorList>
            <person name="Belova S.E."/>
            <person name="Ravin N.V."/>
            <person name="Pankratov T.A."/>
            <person name="Rakitin A.L."/>
            <person name="Ivanova A.A."/>
            <person name="Beletsky A.V."/>
            <person name="Mardanov A.V."/>
            <person name="Sinninghe Damste J.S."/>
            <person name="Dedysh S.N."/>
        </authorList>
    </citation>
    <scope>NUCLEOTIDE SEQUENCE [LARGE SCALE GENOMIC DNA]</scope>
    <source>
        <strain evidence="2 3">SBC82</strain>
    </source>
</reference>
<sequence>MSNKTRVMWNGTVRALPFREQVKAAGIAGCSAIAITPSDYNKWLGSSLSTSDLREIAADVGVRITHLDPFVRWTSDWKPRVEGMDFPTDIVGFDEDDFFRMAAALEVDSFTAWSGFAANRYTVSEIEDALGGLCARAAKEGLRCDLEFIPVFGVNSLSMAWQVLQQVKADNAGIVFDFWHYMRSGPDEKLLRSIPGDKITAVQLCDATARVPEGMSLAYDGLNNRLTPGDGDFPISRLIETLSEIGALNNVGVEVFSPQYDKLSAQQIGEITQGVFERYLPPPARDA</sequence>
<dbReference type="InterPro" id="IPR013022">
    <property type="entry name" value="Xyl_isomerase-like_TIM-brl"/>
</dbReference>
<dbReference type="Proteomes" id="UP000253606">
    <property type="component" value="Chromosome"/>
</dbReference>
<dbReference type="OrthoDB" id="930834at2"/>
<keyword evidence="3" id="KW-1185">Reference proteome</keyword>
<dbReference type="Pfam" id="PF01261">
    <property type="entry name" value="AP_endonuc_2"/>
    <property type="match status" value="1"/>
</dbReference>
<feature type="domain" description="Xylose isomerase-like TIM barrel" evidence="1">
    <location>
        <begin position="28"/>
        <end position="259"/>
    </location>
</feature>
<dbReference type="PANTHER" id="PTHR12110:SF48">
    <property type="entry name" value="BLL3656 PROTEIN"/>
    <property type="match status" value="1"/>
</dbReference>
<gene>
    <name evidence="2" type="ORF">ACPOL_3140</name>
</gene>
<dbReference type="RefSeq" id="WP_114207648.1">
    <property type="nucleotide sequence ID" value="NZ_CP030840.1"/>
</dbReference>
<keyword evidence="2" id="KW-0413">Isomerase</keyword>
<accession>A0A2Z5G1B3</accession>
<dbReference type="PANTHER" id="PTHR12110">
    <property type="entry name" value="HYDROXYPYRUVATE ISOMERASE"/>
    <property type="match status" value="1"/>
</dbReference>
<protein>
    <submittedName>
        <fullName evidence="2">Xylose isomerase domain protein TIM barrel</fullName>
    </submittedName>
</protein>
<evidence type="ECO:0000313" key="2">
    <source>
        <dbReference type="EMBL" id="AXC12435.1"/>
    </source>
</evidence>
<proteinExistence type="predicted"/>
<dbReference type="SUPFAM" id="SSF51658">
    <property type="entry name" value="Xylose isomerase-like"/>
    <property type="match status" value="1"/>
</dbReference>
<dbReference type="KEGG" id="abas:ACPOL_3140"/>
<dbReference type="InterPro" id="IPR050312">
    <property type="entry name" value="IolE/XylAMocC-like"/>
</dbReference>
<dbReference type="EMBL" id="CP030840">
    <property type="protein sequence ID" value="AXC12435.1"/>
    <property type="molecule type" value="Genomic_DNA"/>
</dbReference>
<dbReference type="AlphaFoldDB" id="A0A2Z5G1B3"/>
<evidence type="ECO:0000313" key="3">
    <source>
        <dbReference type="Proteomes" id="UP000253606"/>
    </source>
</evidence>
<dbReference type="Gene3D" id="3.20.20.150">
    <property type="entry name" value="Divalent-metal-dependent TIM barrel enzymes"/>
    <property type="match status" value="1"/>
</dbReference>
<organism evidence="2 3">
    <name type="scientific">Acidisarcina polymorpha</name>
    <dbReference type="NCBI Taxonomy" id="2211140"/>
    <lineage>
        <taxon>Bacteria</taxon>
        <taxon>Pseudomonadati</taxon>
        <taxon>Acidobacteriota</taxon>
        <taxon>Terriglobia</taxon>
        <taxon>Terriglobales</taxon>
        <taxon>Acidobacteriaceae</taxon>
        <taxon>Acidisarcina</taxon>
    </lineage>
</organism>
<name>A0A2Z5G1B3_9BACT</name>
<dbReference type="InterPro" id="IPR036237">
    <property type="entry name" value="Xyl_isomerase-like_sf"/>
</dbReference>
<evidence type="ECO:0000259" key="1">
    <source>
        <dbReference type="Pfam" id="PF01261"/>
    </source>
</evidence>